<keyword evidence="1" id="KW-0378">Hydrolase</keyword>
<reference evidence="2 3" key="1">
    <citation type="submission" date="2022-05" db="EMBL/GenBank/DDBJ databases">
        <title>Microbulbifer sp. nov., isolated from sponge.</title>
        <authorList>
            <person name="Gao L."/>
        </authorList>
    </citation>
    <scope>NUCLEOTIDE SEQUENCE [LARGE SCALE GENOMIC DNA]</scope>
    <source>
        <strain evidence="2 3">MI-G</strain>
    </source>
</reference>
<evidence type="ECO:0000256" key="1">
    <source>
        <dbReference type="ARBA" id="ARBA00022801"/>
    </source>
</evidence>
<dbReference type="RefSeq" id="WP_301414175.1">
    <property type="nucleotide sequence ID" value="NZ_CP098023.1"/>
</dbReference>
<keyword evidence="3" id="KW-1185">Reference proteome</keyword>
<name>A0ABY9E8J1_9GAMM</name>
<dbReference type="InterPro" id="IPR029033">
    <property type="entry name" value="His_PPase_superfam"/>
</dbReference>
<organism evidence="2 3">
    <name type="scientific">Microbulbifer spongiae</name>
    <dbReference type="NCBI Taxonomy" id="2944933"/>
    <lineage>
        <taxon>Bacteria</taxon>
        <taxon>Pseudomonadati</taxon>
        <taxon>Pseudomonadota</taxon>
        <taxon>Gammaproteobacteria</taxon>
        <taxon>Cellvibrionales</taxon>
        <taxon>Microbulbiferaceae</taxon>
        <taxon>Microbulbifer</taxon>
    </lineage>
</organism>
<protein>
    <submittedName>
        <fullName evidence="2">Histidine phosphatase family protein</fullName>
    </submittedName>
</protein>
<proteinExistence type="predicted"/>
<dbReference type="PANTHER" id="PTHR20935:SF0">
    <property type="entry name" value="SERINE_THREONINE-PROTEIN PHOSPHATASE PGAM5, MITOCHONDRIAL"/>
    <property type="match status" value="1"/>
</dbReference>
<dbReference type="InterPro" id="IPR013078">
    <property type="entry name" value="His_Pase_superF_clade-1"/>
</dbReference>
<dbReference type="EMBL" id="CP098023">
    <property type="protein sequence ID" value="WKD48423.1"/>
    <property type="molecule type" value="Genomic_DNA"/>
</dbReference>
<dbReference type="CDD" id="cd07067">
    <property type="entry name" value="HP_PGM_like"/>
    <property type="match status" value="1"/>
</dbReference>
<sequence>MVRHGQASFGSEDYDKLSENGWQQSRWLGDYWRQTGLQFDRILCGSLHRHRQTTEGICEGLQVVGRGSYEIVSQLDEFDFLDVVRLYGAHNPSCAPGPNASRADFFRFLKQGMLAWAAGEITPAESWCSFERRIREVLGLICDSAKGSRTLVVSSGGTIAMMIRQILDSPPESVANLNMQIQNTATSRFFFSAQGISLHSFNHVPHLDRDGRRKLITYS</sequence>
<evidence type="ECO:0000313" key="3">
    <source>
        <dbReference type="Proteomes" id="UP001321520"/>
    </source>
</evidence>
<dbReference type="PANTHER" id="PTHR20935">
    <property type="entry name" value="PHOSPHOGLYCERATE MUTASE-RELATED"/>
    <property type="match status" value="1"/>
</dbReference>
<dbReference type="InterPro" id="IPR051021">
    <property type="entry name" value="Mito_Ser/Thr_phosphatase"/>
</dbReference>
<dbReference type="SUPFAM" id="SSF53254">
    <property type="entry name" value="Phosphoglycerate mutase-like"/>
    <property type="match status" value="1"/>
</dbReference>
<gene>
    <name evidence="2" type="ORF">M8T91_10840</name>
</gene>
<accession>A0ABY9E8J1</accession>
<dbReference type="Gene3D" id="3.40.50.1240">
    <property type="entry name" value="Phosphoglycerate mutase-like"/>
    <property type="match status" value="1"/>
</dbReference>
<evidence type="ECO:0000313" key="2">
    <source>
        <dbReference type="EMBL" id="WKD48423.1"/>
    </source>
</evidence>
<dbReference type="Pfam" id="PF00300">
    <property type="entry name" value="His_Phos_1"/>
    <property type="match status" value="1"/>
</dbReference>
<dbReference type="Proteomes" id="UP001321520">
    <property type="component" value="Chromosome"/>
</dbReference>